<evidence type="ECO:0000313" key="2">
    <source>
        <dbReference type="EMBL" id="KXB32502.1"/>
    </source>
</evidence>
<name>A0A133XNJ3_9RHOO</name>
<protein>
    <submittedName>
        <fullName evidence="2">Uncharacterized protein</fullName>
    </submittedName>
</protein>
<feature type="transmembrane region" description="Helical" evidence="1">
    <location>
        <begin position="7"/>
        <end position="26"/>
    </location>
</feature>
<feature type="transmembrane region" description="Helical" evidence="1">
    <location>
        <begin position="32"/>
        <end position="50"/>
    </location>
</feature>
<evidence type="ECO:0000256" key="1">
    <source>
        <dbReference type="SAM" id="Phobius"/>
    </source>
</evidence>
<keyword evidence="1" id="KW-0472">Membrane</keyword>
<dbReference type="RefSeq" id="WP_066880056.1">
    <property type="nucleotide sequence ID" value="NZ_LODL01000005.1"/>
</dbReference>
<dbReference type="Proteomes" id="UP000070186">
    <property type="component" value="Unassembled WGS sequence"/>
</dbReference>
<feature type="transmembrane region" description="Helical" evidence="1">
    <location>
        <begin position="96"/>
        <end position="114"/>
    </location>
</feature>
<dbReference type="EMBL" id="LODL01000005">
    <property type="protein sequence ID" value="KXB32502.1"/>
    <property type="molecule type" value="Genomic_DNA"/>
</dbReference>
<dbReference type="AlphaFoldDB" id="A0A133XNJ3"/>
<keyword evidence="1" id="KW-0812">Transmembrane</keyword>
<organism evidence="2 3">
    <name type="scientific">Dechloromonas denitrificans</name>
    <dbReference type="NCBI Taxonomy" id="281362"/>
    <lineage>
        <taxon>Bacteria</taxon>
        <taxon>Pseudomonadati</taxon>
        <taxon>Pseudomonadota</taxon>
        <taxon>Betaproteobacteria</taxon>
        <taxon>Rhodocyclales</taxon>
        <taxon>Azonexaceae</taxon>
        <taxon>Dechloromonas</taxon>
    </lineage>
</organism>
<proteinExistence type="predicted"/>
<keyword evidence="3" id="KW-1185">Reference proteome</keyword>
<gene>
    <name evidence="2" type="ORF">AT959_02110</name>
</gene>
<sequence>MNELLRPWKVLTLGIGLGLLIAGSYYYEAPDWDIPISIIMAGFTYLTAGWSMHVIVERRWKALPFMLFATWWCVDGCYALYWHLVNPEALAFMREANWPASLSLYWMCGLVWYFNGSMKDARRVIGQ</sequence>
<evidence type="ECO:0000313" key="3">
    <source>
        <dbReference type="Proteomes" id="UP000070186"/>
    </source>
</evidence>
<accession>A0A133XNJ3</accession>
<keyword evidence="1" id="KW-1133">Transmembrane helix</keyword>
<reference evidence="2 3" key="1">
    <citation type="submission" date="2015-12" db="EMBL/GenBank/DDBJ databases">
        <title>Nitrous oxide reduction kinetics distinguish bacteria harboring typical versus atypical NosZ.</title>
        <authorList>
            <person name="Yoon S."/>
            <person name="Nissen S."/>
            <person name="Park D."/>
            <person name="Sanford R.A."/>
            <person name="Loeffler F.E."/>
        </authorList>
    </citation>
    <scope>NUCLEOTIDE SEQUENCE [LARGE SCALE GENOMIC DNA]</scope>
    <source>
        <strain evidence="2 3">ATCC BAA-841</strain>
    </source>
</reference>
<comment type="caution">
    <text evidence="2">The sequence shown here is derived from an EMBL/GenBank/DDBJ whole genome shotgun (WGS) entry which is preliminary data.</text>
</comment>
<feature type="transmembrane region" description="Helical" evidence="1">
    <location>
        <begin position="62"/>
        <end position="84"/>
    </location>
</feature>